<sequence>MGLFGKTHEKDPKEQVNEWCHKIRKEGYQLDRQIRSIEREEDKVKKALKEAAKKNDKDVCITLAKEIVNARKHITKIHTSKAHLNSIQLQMKNQLSLLRVSGSIQKSTEVMQAMQRLVNVPEVAATMREMSKEMMKAGIMEEMIEETMESIEPDVEDMEEQAQEEIDKVLWELTAGALGKVPAVGTDTPSSTKEKHEEAVGGADEEEDQDDLEAMKSRLEALRS</sequence>
<proteinExistence type="inferred from homology"/>
<dbReference type="EMBL" id="HBUF01360503">
    <property type="protein sequence ID" value="CAG6720432.1"/>
    <property type="molecule type" value="Transcribed_RNA"/>
</dbReference>
<accession>A0A8D8VFF0</accession>
<reference evidence="4" key="1">
    <citation type="submission" date="2021-05" db="EMBL/GenBank/DDBJ databases">
        <authorList>
            <person name="Alioto T."/>
            <person name="Alioto T."/>
            <person name="Gomez Garrido J."/>
        </authorList>
    </citation>
    <scope>NUCLEOTIDE SEQUENCE</scope>
</reference>
<dbReference type="Pfam" id="PF03357">
    <property type="entry name" value="Snf7"/>
    <property type="match status" value="1"/>
</dbReference>
<dbReference type="InterPro" id="IPR005024">
    <property type="entry name" value="Snf7_fam"/>
</dbReference>
<evidence type="ECO:0000313" key="4">
    <source>
        <dbReference type="EMBL" id="CAG6720431.1"/>
    </source>
</evidence>
<evidence type="ECO:0000256" key="3">
    <source>
        <dbReference type="SAM" id="MobiDB-lite"/>
    </source>
</evidence>
<dbReference type="EMBL" id="HBUF01360501">
    <property type="protein sequence ID" value="CAG6720430.1"/>
    <property type="molecule type" value="Transcribed_RNA"/>
</dbReference>
<feature type="compositionally biased region" description="Acidic residues" evidence="3">
    <location>
        <begin position="203"/>
        <end position="212"/>
    </location>
</feature>
<dbReference type="GO" id="GO:0007034">
    <property type="term" value="P:vacuolar transport"/>
    <property type="evidence" value="ECO:0007669"/>
    <property type="project" value="InterPro"/>
</dbReference>
<feature type="compositionally biased region" description="Basic and acidic residues" evidence="3">
    <location>
        <begin position="213"/>
        <end position="224"/>
    </location>
</feature>
<evidence type="ECO:0000256" key="1">
    <source>
        <dbReference type="ARBA" id="ARBA00006190"/>
    </source>
</evidence>
<dbReference type="PANTHER" id="PTHR10476">
    <property type="entry name" value="CHARGED MULTIVESICULAR BODY PROTEIN"/>
    <property type="match status" value="1"/>
</dbReference>
<feature type="coiled-coil region" evidence="2">
    <location>
        <begin position="30"/>
        <end position="57"/>
    </location>
</feature>
<name>A0A8D8VFF0_9HEMI</name>
<feature type="region of interest" description="Disordered" evidence="3">
    <location>
        <begin position="180"/>
        <end position="224"/>
    </location>
</feature>
<protein>
    <submittedName>
        <fullName evidence="4">Charged multivesicular body protein 3</fullName>
    </submittedName>
</protein>
<evidence type="ECO:0000256" key="2">
    <source>
        <dbReference type="SAM" id="Coils"/>
    </source>
</evidence>
<dbReference type="EMBL" id="HBUF01360502">
    <property type="protein sequence ID" value="CAG6720431.1"/>
    <property type="molecule type" value="Transcribed_RNA"/>
</dbReference>
<dbReference type="AlphaFoldDB" id="A0A8D8VFF0"/>
<dbReference type="Gene3D" id="6.10.140.1230">
    <property type="match status" value="1"/>
</dbReference>
<comment type="similarity">
    <text evidence="1">Belongs to the SNF7 family.</text>
</comment>
<organism evidence="4">
    <name type="scientific">Cacopsylla melanoneura</name>
    <dbReference type="NCBI Taxonomy" id="428564"/>
    <lineage>
        <taxon>Eukaryota</taxon>
        <taxon>Metazoa</taxon>
        <taxon>Ecdysozoa</taxon>
        <taxon>Arthropoda</taxon>
        <taxon>Hexapoda</taxon>
        <taxon>Insecta</taxon>
        <taxon>Pterygota</taxon>
        <taxon>Neoptera</taxon>
        <taxon>Paraneoptera</taxon>
        <taxon>Hemiptera</taxon>
        <taxon>Sternorrhyncha</taxon>
        <taxon>Psylloidea</taxon>
        <taxon>Psyllidae</taxon>
        <taxon>Psyllinae</taxon>
        <taxon>Cacopsylla</taxon>
    </lineage>
</organism>
<keyword evidence="2" id="KW-0175">Coiled coil</keyword>